<comment type="similarity">
    <text evidence="1">Belongs to the protein kinase superfamily. TKL Ser/Thr protein kinase family.</text>
</comment>
<evidence type="ECO:0000256" key="2">
    <source>
        <dbReference type="ARBA" id="ARBA00022741"/>
    </source>
</evidence>
<comment type="caution">
    <text evidence="5">The sequence shown here is derived from an EMBL/GenBank/DDBJ whole genome shotgun (WGS) entry which is preliminary data.</text>
</comment>
<dbReference type="GO" id="GO:0004672">
    <property type="term" value="F:protein kinase activity"/>
    <property type="evidence" value="ECO:0007669"/>
    <property type="project" value="InterPro"/>
</dbReference>
<dbReference type="InterPro" id="IPR011009">
    <property type="entry name" value="Kinase-like_dom_sf"/>
</dbReference>
<dbReference type="PROSITE" id="PS50011">
    <property type="entry name" value="PROTEIN_KINASE_DOM"/>
    <property type="match status" value="1"/>
</dbReference>
<dbReference type="OrthoDB" id="10261027at2759"/>
<dbReference type="SUPFAM" id="SSF48403">
    <property type="entry name" value="Ankyrin repeat"/>
    <property type="match status" value="1"/>
</dbReference>
<reference evidence="5" key="1">
    <citation type="submission" date="2021-06" db="EMBL/GenBank/DDBJ databases">
        <authorList>
            <person name="Kallberg Y."/>
            <person name="Tangrot J."/>
            <person name="Rosling A."/>
        </authorList>
    </citation>
    <scope>NUCLEOTIDE SEQUENCE</scope>
    <source>
        <strain evidence="5">FL130A</strain>
    </source>
</reference>
<dbReference type="AlphaFoldDB" id="A0A9N8W955"/>
<evidence type="ECO:0000256" key="1">
    <source>
        <dbReference type="ARBA" id="ARBA00005843"/>
    </source>
</evidence>
<dbReference type="Gene3D" id="1.10.510.10">
    <property type="entry name" value="Transferase(Phosphotransferase) domain 1"/>
    <property type="match status" value="1"/>
</dbReference>
<evidence type="ECO:0000313" key="5">
    <source>
        <dbReference type="EMBL" id="CAG8478551.1"/>
    </source>
</evidence>
<dbReference type="Pfam" id="PF07714">
    <property type="entry name" value="PK_Tyr_Ser-Thr"/>
    <property type="match status" value="1"/>
</dbReference>
<dbReference type="Proteomes" id="UP000789508">
    <property type="component" value="Unassembled WGS sequence"/>
</dbReference>
<dbReference type="InterPro" id="IPR000719">
    <property type="entry name" value="Prot_kinase_dom"/>
</dbReference>
<sequence>MTSPTTPSSGSISENINTIATSTKSKKEWLDNAIREKFIKTVPYSEFQRVRPAGRGGFAEIYQGYWPSGSRDVALKSLFAQPDNEQSSWDSFVRELKLVQSVNHNDNIIRFFGISSDEENQRYFLVMEFANNGNLLQYLQKNHNNLTWPDRIRMAREIASGLNCIHHENHCKNVLVHNGHMKIADYGLGKDLEDSACDSIHGGIVPYTEPKYLNDKKFQRNKPSDIYAYGVLLWHISSGYYPFSQESIKKVDLQVDIIKGKREQVISGTPGQYEDLYKRCWAPEPEDRPTIEEIMEILNSNFCEENTLKDTKLVIPNSIQSSVNTGCFHTGRSYILSKDLLCESPDIISYPGVNQNVENMENNCKMICSQYKQALKRSTTPTACSPIYHCALGDVEGLKWHLTNSPNAGQRILIATAAQYCPPSQIVPVFETLLEFGIEINSQLDDKGHTAFHWLSENIRLLESSNGRTSNSPQNETNYFNEATKWLIDRKLDINAKNIFGRTALSWLVEKQQPQAVKIMLQYKVDPNIADENGSTPLYRVLNYEYKVNNERFNKKNREVVRLLLENGAKTNIPINPEQPTSTRSFPNSLFLAIFRGWPNDILQLLIEHGASAHDTKNGQNALFYAISNRRAQATQFLMDNIGVFQSPEIIKEAMSMRESMDMSDIRNIFKKWRRNSRAESFSRHSEENID</sequence>
<evidence type="ECO:0000259" key="4">
    <source>
        <dbReference type="PROSITE" id="PS50011"/>
    </source>
</evidence>
<dbReference type="InterPro" id="IPR036770">
    <property type="entry name" value="Ankyrin_rpt-contain_sf"/>
</dbReference>
<dbReference type="PANTHER" id="PTHR44329:SF298">
    <property type="entry name" value="MIXED LINEAGE KINASE DOMAIN-LIKE PROTEIN"/>
    <property type="match status" value="1"/>
</dbReference>
<name>A0A9N8W955_9GLOM</name>
<dbReference type="InterPro" id="IPR001245">
    <property type="entry name" value="Ser-Thr/Tyr_kinase_cat_dom"/>
</dbReference>
<accession>A0A9N8W955</accession>
<protein>
    <submittedName>
        <fullName evidence="5">5696_t:CDS:1</fullName>
    </submittedName>
</protein>
<keyword evidence="3" id="KW-0067">ATP-binding</keyword>
<keyword evidence="2" id="KW-0547">Nucleotide-binding</keyword>
<dbReference type="InterPro" id="IPR002110">
    <property type="entry name" value="Ankyrin_rpt"/>
</dbReference>
<dbReference type="EMBL" id="CAJVPS010000340">
    <property type="protein sequence ID" value="CAG8478551.1"/>
    <property type="molecule type" value="Genomic_DNA"/>
</dbReference>
<keyword evidence="6" id="KW-1185">Reference proteome</keyword>
<dbReference type="InterPro" id="IPR051681">
    <property type="entry name" value="Ser/Thr_Kinases-Pseudokinases"/>
</dbReference>
<evidence type="ECO:0000256" key="3">
    <source>
        <dbReference type="ARBA" id="ARBA00022840"/>
    </source>
</evidence>
<feature type="domain" description="Protein kinase" evidence="4">
    <location>
        <begin position="47"/>
        <end position="302"/>
    </location>
</feature>
<proteinExistence type="inferred from homology"/>
<evidence type="ECO:0000313" key="6">
    <source>
        <dbReference type="Proteomes" id="UP000789508"/>
    </source>
</evidence>
<organism evidence="5 6">
    <name type="scientific">Ambispora leptoticha</name>
    <dbReference type="NCBI Taxonomy" id="144679"/>
    <lineage>
        <taxon>Eukaryota</taxon>
        <taxon>Fungi</taxon>
        <taxon>Fungi incertae sedis</taxon>
        <taxon>Mucoromycota</taxon>
        <taxon>Glomeromycotina</taxon>
        <taxon>Glomeromycetes</taxon>
        <taxon>Archaeosporales</taxon>
        <taxon>Ambisporaceae</taxon>
        <taxon>Ambispora</taxon>
    </lineage>
</organism>
<dbReference type="Gene3D" id="1.25.40.20">
    <property type="entry name" value="Ankyrin repeat-containing domain"/>
    <property type="match status" value="2"/>
</dbReference>
<dbReference type="PANTHER" id="PTHR44329">
    <property type="entry name" value="SERINE/THREONINE-PROTEIN KINASE TNNI3K-RELATED"/>
    <property type="match status" value="1"/>
</dbReference>
<dbReference type="SMART" id="SM00248">
    <property type="entry name" value="ANK"/>
    <property type="match status" value="4"/>
</dbReference>
<gene>
    <name evidence="5" type="ORF">ALEPTO_LOCUS2368</name>
</gene>
<dbReference type="GO" id="GO:0005524">
    <property type="term" value="F:ATP binding"/>
    <property type="evidence" value="ECO:0007669"/>
    <property type="project" value="UniProtKB-KW"/>
</dbReference>
<dbReference type="GO" id="GO:0097527">
    <property type="term" value="P:necroptotic signaling pathway"/>
    <property type="evidence" value="ECO:0007669"/>
    <property type="project" value="TreeGrafter"/>
</dbReference>
<dbReference type="Pfam" id="PF12796">
    <property type="entry name" value="Ank_2"/>
    <property type="match status" value="1"/>
</dbReference>
<dbReference type="SUPFAM" id="SSF56112">
    <property type="entry name" value="Protein kinase-like (PK-like)"/>
    <property type="match status" value="1"/>
</dbReference>